<dbReference type="RefSeq" id="WP_096918816.1">
    <property type="nucleotide sequence ID" value="NZ_CP029487.1"/>
</dbReference>
<dbReference type="InterPro" id="IPR013324">
    <property type="entry name" value="RNA_pol_sigma_r3/r4-like"/>
</dbReference>
<dbReference type="Proteomes" id="UP000218387">
    <property type="component" value="Chromosome"/>
</dbReference>
<keyword evidence="9" id="KW-1185">Reference proteome</keyword>
<organism evidence="8 9">
    <name type="scientific">Eubacterium maltosivorans</name>
    <dbReference type="NCBI Taxonomy" id="2041044"/>
    <lineage>
        <taxon>Bacteria</taxon>
        <taxon>Bacillati</taxon>
        <taxon>Bacillota</taxon>
        <taxon>Clostridia</taxon>
        <taxon>Eubacteriales</taxon>
        <taxon>Eubacteriaceae</taxon>
        <taxon>Eubacterium</taxon>
    </lineage>
</organism>
<dbReference type="CDD" id="cd06171">
    <property type="entry name" value="Sigma70_r4"/>
    <property type="match status" value="1"/>
</dbReference>
<evidence type="ECO:0000259" key="6">
    <source>
        <dbReference type="Pfam" id="PF04542"/>
    </source>
</evidence>
<evidence type="ECO:0000313" key="9">
    <source>
        <dbReference type="Proteomes" id="UP000218387"/>
    </source>
</evidence>
<accession>A0A4P9CA19</accession>
<dbReference type="InterPro" id="IPR014284">
    <property type="entry name" value="RNA_pol_sigma-70_dom"/>
</dbReference>
<dbReference type="AlphaFoldDB" id="A0A4P9CA19"/>
<dbReference type="Pfam" id="PF08281">
    <property type="entry name" value="Sigma70_r4_2"/>
    <property type="match status" value="1"/>
</dbReference>
<evidence type="ECO:0000256" key="1">
    <source>
        <dbReference type="ARBA" id="ARBA00010641"/>
    </source>
</evidence>
<dbReference type="Gene3D" id="1.10.10.10">
    <property type="entry name" value="Winged helix-like DNA-binding domain superfamily/Winged helix DNA-binding domain"/>
    <property type="match status" value="1"/>
</dbReference>
<evidence type="ECO:0000313" key="8">
    <source>
        <dbReference type="EMBL" id="QCT72283.1"/>
    </source>
</evidence>
<dbReference type="InterPro" id="IPR007627">
    <property type="entry name" value="RNA_pol_sigma70_r2"/>
</dbReference>
<comment type="similarity">
    <text evidence="1">Belongs to the sigma-70 factor family. ECF subfamily.</text>
</comment>
<keyword evidence="4" id="KW-0804">Transcription</keyword>
<dbReference type="InterPro" id="IPR013249">
    <property type="entry name" value="RNA_pol_sigma70_r4_t2"/>
</dbReference>
<dbReference type="InterPro" id="IPR039425">
    <property type="entry name" value="RNA_pol_sigma-70-like"/>
</dbReference>
<feature type="domain" description="RNA polymerase sigma factor 70 region 4 type 2" evidence="7">
    <location>
        <begin position="130"/>
        <end position="177"/>
    </location>
</feature>
<dbReference type="Gene3D" id="1.10.1740.10">
    <property type="match status" value="1"/>
</dbReference>
<keyword evidence="5" id="KW-1133">Transmembrane helix</keyword>
<dbReference type="PANTHER" id="PTHR43133:SF51">
    <property type="entry name" value="RNA POLYMERASE SIGMA FACTOR"/>
    <property type="match status" value="1"/>
</dbReference>
<evidence type="ECO:0000256" key="4">
    <source>
        <dbReference type="ARBA" id="ARBA00023163"/>
    </source>
</evidence>
<dbReference type="GO" id="GO:0006352">
    <property type="term" value="P:DNA-templated transcription initiation"/>
    <property type="evidence" value="ECO:0007669"/>
    <property type="project" value="InterPro"/>
</dbReference>
<dbReference type="KEGG" id="emt:CPZ25_013415"/>
<proteinExistence type="inferred from homology"/>
<dbReference type="InterPro" id="IPR036388">
    <property type="entry name" value="WH-like_DNA-bd_sf"/>
</dbReference>
<dbReference type="SUPFAM" id="SSF88946">
    <property type="entry name" value="Sigma2 domain of RNA polymerase sigma factors"/>
    <property type="match status" value="1"/>
</dbReference>
<keyword evidence="2" id="KW-0805">Transcription regulation</keyword>
<dbReference type="NCBIfam" id="TIGR02937">
    <property type="entry name" value="sigma70-ECF"/>
    <property type="match status" value="1"/>
</dbReference>
<evidence type="ECO:0000259" key="7">
    <source>
        <dbReference type="Pfam" id="PF08281"/>
    </source>
</evidence>
<dbReference type="InterPro" id="IPR013325">
    <property type="entry name" value="RNA_pol_sigma_r2"/>
</dbReference>
<dbReference type="PANTHER" id="PTHR43133">
    <property type="entry name" value="RNA POLYMERASE ECF-TYPE SIGMA FACTO"/>
    <property type="match status" value="1"/>
</dbReference>
<keyword evidence="3" id="KW-0731">Sigma factor</keyword>
<name>A0A4P9CA19_EUBML</name>
<dbReference type="GO" id="GO:0003677">
    <property type="term" value="F:DNA binding"/>
    <property type="evidence" value="ECO:0007669"/>
    <property type="project" value="UniProtKB-KW"/>
</dbReference>
<evidence type="ECO:0000256" key="2">
    <source>
        <dbReference type="ARBA" id="ARBA00023015"/>
    </source>
</evidence>
<sequence>MEIFDYKRHEPIVSRAIAGDSEAFSELYRLTWRRQYVIVKKYFNSDILAEDILQDIYVKLLQSISTLKNPKTFMAFLNRITYNTCISYYRKKEPQNEQHCSDDTLFLNQPEMDLVFIPEEKALRDERYSALAEAMKTLSADERFLLSMRYYQNHKLSEIAEIMNCSLSTVKRRLNTAQKTLHQYFSQRGLYSFQIGLLPAMFKLSEGALPETLPFLSALPEATAQPPAKNISSKKRGIWWIPAVFAAVIGLILGVSSLNPENTGSIEDTEPPVLSGYSSSDKELTFTLKDNQSGVNPDSVYGLDADGNQYFPIRKSSSTFVFEIPDKNLTLFSSDLAGNQSSAALTISE</sequence>
<keyword evidence="5" id="KW-0472">Membrane</keyword>
<dbReference type="GO" id="GO:0016987">
    <property type="term" value="F:sigma factor activity"/>
    <property type="evidence" value="ECO:0007669"/>
    <property type="project" value="UniProtKB-KW"/>
</dbReference>
<dbReference type="Pfam" id="PF04542">
    <property type="entry name" value="Sigma70_r2"/>
    <property type="match status" value="1"/>
</dbReference>
<keyword evidence="5" id="KW-0812">Transmembrane</keyword>
<evidence type="ECO:0000256" key="3">
    <source>
        <dbReference type="ARBA" id="ARBA00023082"/>
    </source>
</evidence>
<reference evidence="8 9" key="1">
    <citation type="submission" date="2018-05" db="EMBL/GenBank/DDBJ databases">
        <title>Genome comparison of Eubacterium sp.</title>
        <authorList>
            <person name="Feng Y."/>
            <person name="Sanchez-Andrea I."/>
            <person name="Stams A.J.M."/>
            <person name="De Vos W.M."/>
        </authorList>
    </citation>
    <scope>NUCLEOTIDE SEQUENCE [LARGE SCALE GENOMIC DNA]</scope>
    <source>
        <strain evidence="8 9">YI</strain>
    </source>
</reference>
<dbReference type="SUPFAM" id="SSF88659">
    <property type="entry name" value="Sigma3 and sigma4 domains of RNA polymerase sigma factors"/>
    <property type="match status" value="1"/>
</dbReference>
<evidence type="ECO:0000256" key="5">
    <source>
        <dbReference type="SAM" id="Phobius"/>
    </source>
</evidence>
<gene>
    <name evidence="8" type="ORF">CPZ25_013415</name>
</gene>
<dbReference type="EMBL" id="CP029487">
    <property type="protein sequence ID" value="QCT72283.1"/>
    <property type="molecule type" value="Genomic_DNA"/>
</dbReference>
<feature type="transmembrane region" description="Helical" evidence="5">
    <location>
        <begin position="238"/>
        <end position="258"/>
    </location>
</feature>
<feature type="domain" description="RNA polymerase sigma-70 region 2" evidence="6">
    <location>
        <begin position="36"/>
        <end position="92"/>
    </location>
</feature>
<protein>
    <submittedName>
        <fullName evidence="8">Sigma-70 family RNA polymerase sigma factor</fullName>
    </submittedName>
</protein>